<evidence type="ECO:0000256" key="7">
    <source>
        <dbReference type="ARBA" id="ARBA00047899"/>
    </source>
</evidence>
<evidence type="ECO:0000313" key="11">
    <source>
        <dbReference type="EMBL" id="EPS39518.1"/>
    </source>
</evidence>
<gene>
    <name evidence="11" type="ORF">H072_6636</name>
</gene>
<dbReference type="Proteomes" id="UP000015100">
    <property type="component" value="Unassembled WGS sequence"/>
</dbReference>
<dbReference type="InterPro" id="IPR008271">
    <property type="entry name" value="Ser/Thr_kinase_AS"/>
</dbReference>
<evidence type="ECO:0000256" key="8">
    <source>
        <dbReference type="ARBA" id="ARBA00048679"/>
    </source>
</evidence>
<dbReference type="SUPFAM" id="SSF56112">
    <property type="entry name" value="Protein kinase-like (PK-like)"/>
    <property type="match status" value="1"/>
</dbReference>
<reference evidence="11 12" key="1">
    <citation type="journal article" date="2013" name="PLoS Genet.">
        <title>Genomic mechanisms accounting for the adaptation to parasitism in nematode-trapping fungi.</title>
        <authorList>
            <person name="Meerupati T."/>
            <person name="Andersson K.M."/>
            <person name="Friman E."/>
            <person name="Kumar D."/>
            <person name="Tunlid A."/>
            <person name="Ahren D."/>
        </authorList>
    </citation>
    <scope>NUCLEOTIDE SEQUENCE [LARGE SCALE GENOMIC DNA]</scope>
    <source>
        <strain evidence="11 12">CBS 200.50</strain>
    </source>
</reference>
<evidence type="ECO:0000259" key="10">
    <source>
        <dbReference type="PROSITE" id="PS50011"/>
    </source>
</evidence>
<feature type="region of interest" description="Disordered" evidence="9">
    <location>
        <begin position="1"/>
        <end position="43"/>
    </location>
</feature>
<dbReference type="EMBL" id="AQGS01000467">
    <property type="protein sequence ID" value="EPS39518.1"/>
    <property type="molecule type" value="Genomic_DNA"/>
</dbReference>
<dbReference type="InterPro" id="IPR011009">
    <property type="entry name" value="Kinase-like_dom_sf"/>
</dbReference>
<evidence type="ECO:0000313" key="12">
    <source>
        <dbReference type="Proteomes" id="UP000015100"/>
    </source>
</evidence>
<dbReference type="GO" id="GO:0005634">
    <property type="term" value="C:nucleus"/>
    <property type="evidence" value="ECO:0007669"/>
    <property type="project" value="TreeGrafter"/>
</dbReference>
<evidence type="ECO:0000256" key="3">
    <source>
        <dbReference type="ARBA" id="ARBA00022679"/>
    </source>
</evidence>
<dbReference type="AlphaFoldDB" id="S8BJM1"/>
<comment type="caution">
    <text evidence="11">The sequence shown here is derived from an EMBL/GenBank/DDBJ whole genome shotgun (WGS) entry which is preliminary data.</text>
</comment>
<feature type="domain" description="Protein kinase" evidence="10">
    <location>
        <begin position="84"/>
        <end position="378"/>
    </location>
</feature>
<keyword evidence="4" id="KW-0547">Nucleotide-binding</keyword>
<dbReference type="OrthoDB" id="310217at2759"/>
<keyword evidence="3" id="KW-0808">Transferase</keyword>
<dbReference type="PROSITE" id="PS50011">
    <property type="entry name" value="PROTEIN_KINASE_DOM"/>
    <property type="match status" value="1"/>
</dbReference>
<sequence>MADYEIMAHSGPSEARGTTRPDERQLILGKNNGQEAGGVRKSGNIYKFPSEAAGEAEISGETASTCQEPAKYQLPKVGNYEKDLKVLRTLGGGSFGCSAVLEVVNGSPTGAIGNWYERVSKGQKVIGKRISMKDPKVYRTFEREVRMLKKLKGVKNILNLLGEQQPSREDPYGYIFTEICHLGDVEGLTTQYTERREWVPEGFLLQLTIDISKALLFLERGANSTKEASRNGHISILHNDIKPDNIFMKPRRQGTPNIYPIFVLGDFGLACESNEMAIPSCVHFMSPQRAAAAKEGRQEPVNLLDDIYSFGTTLFVIANFDFPFEESNYPLSMEPHHFNKRVPFNGPYASWFKKIVRDATSREPSRRPSVTNIIHAFVENTKKYGWGSGGSNTRLWEVSWLDEKTVKKWDDNKHRKAT</sequence>
<evidence type="ECO:0000256" key="9">
    <source>
        <dbReference type="SAM" id="MobiDB-lite"/>
    </source>
</evidence>
<dbReference type="Pfam" id="PF00069">
    <property type="entry name" value="Pkinase"/>
    <property type="match status" value="1"/>
</dbReference>
<evidence type="ECO:0000256" key="4">
    <source>
        <dbReference type="ARBA" id="ARBA00022741"/>
    </source>
</evidence>
<dbReference type="Gene3D" id="1.10.510.10">
    <property type="entry name" value="Transferase(Phosphotransferase) domain 1"/>
    <property type="match status" value="1"/>
</dbReference>
<dbReference type="PANTHER" id="PTHR43671">
    <property type="entry name" value="SERINE/THREONINE-PROTEIN KINASE NEK"/>
    <property type="match status" value="1"/>
</dbReference>
<evidence type="ECO:0000256" key="6">
    <source>
        <dbReference type="ARBA" id="ARBA00022840"/>
    </source>
</evidence>
<dbReference type="GO" id="GO:0004674">
    <property type="term" value="F:protein serine/threonine kinase activity"/>
    <property type="evidence" value="ECO:0007669"/>
    <property type="project" value="UniProtKB-KW"/>
</dbReference>
<organism evidence="11 12">
    <name type="scientific">Dactylellina haptotyla (strain CBS 200.50)</name>
    <name type="common">Nematode-trapping fungus</name>
    <name type="synonym">Monacrosporium haptotylum</name>
    <dbReference type="NCBI Taxonomy" id="1284197"/>
    <lineage>
        <taxon>Eukaryota</taxon>
        <taxon>Fungi</taxon>
        <taxon>Dikarya</taxon>
        <taxon>Ascomycota</taxon>
        <taxon>Pezizomycotina</taxon>
        <taxon>Orbiliomycetes</taxon>
        <taxon>Orbiliales</taxon>
        <taxon>Orbiliaceae</taxon>
        <taxon>Dactylellina</taxon>
    </lineage>
</organism>
<dbReference type="InterPro" id="IPR050660">
    <property type="entry name" value="NEK_Ser/Thr_kinase"/>
</dbReference>
<dbReference type="HOGENOM" id="CLU_657235_0_0_1"/>
<keyword evidence="12" id="KW-1185">Reference proteome</keyword>
<dbReference type="PROSITE" id="PS00108">
    <property type="entry name" value="PROTEIN_KINASE_ST"/>
    <property type="match status" value="1"/>
</dbReference>
<name>S8BJM1_DACHA</name>
<evidence type="ECO:0000256" key="2">
    <source>
        <dbReference type="ARBA" id="ARBA00022527"/>
    </source>
</evidence>
<keyword evidence="5" id="KW-0418">Kinase</keyword>
<proteinExistence type="predicted"/>
<dbReference type="PANTHER" id="PTHR43671:SF98">
    <property type="entry name" value="SERINE_THREONINE-PROTEIN KINASE NEK11"/>
    <property type="match status" value="1"/>
</dbReference>
<dbReference type="GO" id="GO:0005524">
    <property type="term" value="F:ATP binding"/>
    <property type="evidence" value="ECO:0007669"/>
    <property type="project" value="UniProtKB-KW"/>
</dbReference>
<dbReference type="SMART" id="SM00220">
    <property type="entry name" value="S_TKc"/>
    <property type="match status" value="1"/>
</dbReference>
<keyword evidence="6" id="KW-0067">ATP-binding</keyword>
<dbReference type="InterPro" id="IPR000719">
    <property type="entry name" value="Prot_kinase_dom"/>
</dbReference>
<dbReference type="eggNOG" id="KOG1826">
    <property type="taxonomic scope" value="Eukaryota"/>
</dbReference>
<comment type="catalytic activity">
    <reaction evidence="7">
        <text>L-threonyl-[protein] + ATP = O-phospho-L-threonyl-[protein] + ADP + H(+)</text>
        <dbReference type="Rhea" id="RHEA:46608"/>
        <dbReference type="Rhea" id="RHEA-COMP:11060"/>
        <dbReference type="Rhea" id="RHEA-COMP:11605"/>
        <dbReference type="ChEBI" id="CHEBI:15378"/>
        <dbReference type="ChEBI" id="CHEBI:30013"/>
        <dbReference type="ChEBI" id="CHEBI:30616"/>
        <dbReference type="ChEBI" id="CHEBI:61977"/>
        <dbReference type="ChEBI" id="CHEBI:456216"/>
        <dbReference type="EC" id="2.7.11.1"/>
    </reaction>
</comment>
<keyword evidence="2" id="KW-0723">Serine/threonine-protein kinase</keyword>
<evidence type="ECO:0000256" key="1">
    <source>
        <dbReference type="ARBA" id="ARBA00012513"/>
    </source>
</evidence>
<dbReference type="STRING" id="1284197.S8BJM1"/>
<dbReference type="EC" id="2.7.11.1" evidence="1"/>
<protein>
    <recommendedName>
        <fullName evidence="1">non-specific serine/threonine protein kinase</fullName>
        <ecNumber evidence="1">2.7.11.1</ecNumber>
    </recommendedName>
</protein>
<comment type="catalytic activity">
    <reaction evidence="8">
        <text>L-seryl-[protein] + ATP = O-phospho-L-seryl-[protein] + ADP + H(+)</text>
        <dbReference type="Rhea" id="RHEA:17989"/>
        <dbReference type="Rhea" id="RHEA-COMP:9863"/>
        <dbReference type="Rhea" id="RHEA-COMP:11604"/>
        <dbReference type="ChEBI" id="CHEBI:15378"/>
        <dbReference type="ChEBI" id="CHEBI:29999"/>
        <dbReference type="ChEBI" id="CHEBI:30616"/>
        <dbReference type="ChEBI" id="CHEBI:83421"/>
        <dbReference type="ChEBI" id="CHEBI:456216"/>
        <dbReference type="EC" id="2.7.11.1"/>
    </reaction>
</comment>
<dbReference type="CDD" id="cd00180">
    <property type="entry name" value="PKc"/>
    <property type="match status" value="1"/>
</dbReference>
<evidence type="ECO:0000256" key="5">
    <source>
        <dbReference type="ARBA" id="ARBA00022777"/>
    </source>
</evidence>
<reference evidence="12" key="2">
    <citation type="submission" date="2013-04" db="EMBL/GenBank/DDBJ databases">
        <title>Genomic mechanisms accounting for the adaptation to parasitism in nematode-trapping fungi.</title>
        <authorList>
            <person name="Ahren D.G."/>
        </authorList>
    </citation>
    <scope>NUCLEOTIDE SEQUENCE [LARGE SCALE GENOMIC DNA]</scope>
    <source>
        <strain evidence="12">CBS 200.50</strain>
    </source>
</reference>
<accession>S8BJM1</accession>